<keyword evidence="2" id="KW-0472">Membrane</keyword>
<dbReference type="EMBL" id="JBIRPU010000013">
    <property type="protein sequence ID" value="MFI0794750.1"/>
    <property type="molecule type" value="Genomic_DNA"/>
</dbReference>
<dbReference type="InterPro" id="IPR026467">
    <property type="entry name" value="Ser/Gly_Cys_C_dom"/>
</dbReference>
<evidence type="ECO:0000313" key="3">
    <source>
        <dbReference type="EMBL" id="MFI0794750.1"/>
    </source>
</evidence>
<name>A0ABW7SM28_9ACTN</name>
<feature type="region of interest" description="Disordered" evidence="1">
    <location>
        <begin position="1"/>
        <end position="30"/>
    </location>
</feature>
<dbReference type="RefSeq" id="WP_396681352.1">
    <property type="nucleotide sequence ID" value="NZ_JBIRPU010000013.1"/>
</dbReference>
<reference evidence="3 4" key="1">
    <citation type="submission" date="2024-10" db="EMBL/GenBank/DDBJ databases">
        <title>The Natural Products Discovery Center: Release of the First 8490 Sequenced Strains for Exploring Actinobacteria Biosynthetic Diversity.</title>
        <authorList>
            <person name="Kalkreuter E."/>
            <person name="Kautsar S.A."/>
            <person name="Yang D."/>
            <person name="Bader C.D."/>
            <person name="Teijaro C.N."/>
            <person name="Fluegel L."/>
            <person name="Davis C.M."/>
            <person name="Simpson J.R."/>
            <person name="Lauterbach L."/>
            <person name="Steele A.D."/>
            <person name="Gui C."/>
            <person name="Meng S."/>
            <person name="Li G."/>
            <person name="Viehrig K."/>
            <person name="Ye F."/>
            <person name="Su P."/>
            <person name="Kiefer A.F."/>
            <person name="Nichols A."/>
            <person name="Cepeda A.J."/>
            <person name="Yan W."/>
            <person name="Fan B."/>
            <person name="Jiang Y."/>
            <person name="Adhikari A."/>
            <person name="Zheng C.-J."/>
            <person name="Schuster L."/>
            <person name="Cowan T.M."/>
            <person name="Smanski M.J."/>
            <person name="Chevrette M.G."/>
            <person name="De Carvalho L.P.S."/>
            <person name="Shen B."/>
        </authorList>
    </citation>
    <scope>NUCLEOTIDE SEQUENCE [LARGE SCALE GENOMIC DNA]</scope>
    <source>
        <strain evidence="3 4">NPDC021253</strain>
    </source>
</reference>
<proteinExistence type="predicted"/>
<feature type="transmembrane region" description="Helical" evidence="2">
    <location>
        <begin position="118"/>
        <end position="136"/>
    </location>
</feature>
<feature type="transmembrane region" description="Helical" evidence="2">
    <location>
        <begin position="248"/>
        <end position="267"/>
    </location>
</feature>
<sequence length="389" mass="41904">MRERLPALGRIGGEARPAGFPPRPRGHLTAQTPPEFAAMLAGMDRAIAEGAEDRTTDVVQRLTGRPPHGFRASRRPGDDTGRMSFDGTTSPGGKAGYPVNGSTRILDHVLWGVDGPHFLLDYAVAVVAALAVALAVRRLIGRRTRGDEPGLMELAYLTDRAALACQVAAASLRRAEAVRPAELATMVAVAPFPARSAPLVRAVHTAVRRPQTWAAVLADPGVNRALRRLVAGLLRDGWLLTRWQRRRIALGAVPLFAVAAVGILRLVESAAQSRDAGGPASVVGLLLGCGVTLLGGWWLCEVPEIGAAARRLLRQARRTHADLDPQRRPAWSERGTDELLTAMALFGARPLLAVDPRFADLVGVHDDRPRPPTPRQAARHERRDVPDNR</sequence>
<comment type="caution">
    <text evidence="3">The sequence shown here is derived from an EMBL/GenBank/DDBJ whole genome shotgun (WGS) entry which is preliminary data.</text>
</comment>
<keyword evidence="2" id="KW-1133">Transmembrane helix</keyword>
<feature type="region of interest" description="Disordered" evidence="1">
    <location>
        <begin position="62"/>
        <end position="96"/>
    </location>
</feature>
<dbReference type="Proteomes" id="UP001611075">
    <property type="component" value="Unassembled WGS sequence"/>
</dbReference>
<protein>
    <submittedName>
        <fullName evidence="3">TIGR04222 domain-containing membrane protein</fullName>
    </submittedName>
</protein>
<evidence type="ECO:0000313" key="4">
    <source>
        <dbReference type="Proteomes" id="UP001611075"/>
    </source>
</evidence>
<accession>A0ABW7SM28</accession>
<keyword evidence="4" id="KW-1185">Reference proteome</keyword>
<organism evidence="3 4">
    <name type="scientific">Micromonospora rubida</name>
    <dbReference type="NCBI Taxonomy" id="2697657"/>
    <lineage>
        <taxon>Bacteria</taxon>
        <taxon>Bacillati</taxon>
        <taxon>Actinomycetota</taxon>
        <taxon>Actinomycetes</taxon>
        <taxon>Micromonosporales</taxon>
        <taxon>Micromonosporaceae</taxon>
        <taxon>Micromonospora</taxon>
    </lineage>
</organism>
<gene>
    <name evidence="3" type="ORF">ACH4OY_18990</name>
</gene>
<evidence type="ECO:0000256" key="2">
    <source>
        <dbReference type="SAM" id="Phobius"/>
    </source>
</evidence>
<feature type="transmembrane region" description="Helical" evidence="2">
    <location>
        <begin position="279"/>
        <end position="300"/>
    </location>
</feature>
<feature type="compositionally biased region" description="Basic and acidic residues" evidence="1">
    <location>
        <begin position="378"/>
        <end position="389"/>
    </location>
</feature>
<evidence type="ECO:0000256" key="1">
    <source>
        <dbReference type="SAM" id="MobiDB-lite"/>
    </source>
</evidence>
<keyword evidence="2" id="KW-0812">Transmembrane</keyword>
<feature type="region of interest" description="Disordered" evidence="1">
    <location>
        <begin position="362"/>
        <end position="389"/>
    </location>
</feature>
<dbReference type="NCBIfam" id="TIGR04222">
    <property type="entry name" value="near_uncomplex"/>
    <property type="match status" value="1"/>
</dbReference>